<dbReference type="CDD" id="cd00165">
    <property type="entry name" value="S4"/>
    <property type="match status" value="1"/>
</dbReference>
<dbReference type="SMART" id="SM00363">
    <property type="entry name" value="S4"/>
    <property type="match status" value="1"/>
</dbReference>
<dbReference type="PANTHER" id="PTHR47683">
    <property type="entry name" value="PSEUDOURIDINE SYNTHASE FAMILY PROTEIN-RELATED"/>
    <property type="match status" value="1"/>
</dbReference>
<organism evidence="6 7">
    <name type="scientific">Candidatus Phytoplasma pruni</name>
    <dbReference type="NCBI Taxonomy" id="479893"/>
    <lineage>
        <taxon>Bacteria</taxon>
        <taxon>Bacillati</taxon>
        <taxon>Mycoplasmatota</taxon>
        <taxon>Mollicutes</taxon>
        <taxon>Acholeplasmatales</taxon>
        <taxon>Acholeplasmataceae</taxon>
        <taxon>Candidatus Phytoplasma</taxon>
        <taxon>16SrIII (X-disease group)</taxon>
    </lineage>
</organism>
<proteinExistence type="inferred from homology"/>
<dbReference type="RefSeq" id="WP_053521264.1">
    <property type="nucleotide sequence ID" value="NZ_LHCF01000001.1"/>
</dbReference>
<comment type="similarity">
    <text evidence="1 4">Belongs to the pseudouridine synthase RsuA family.</text>
</comment>
<dbReference type="EC" id="5.4.99.-" evidence="4"/>
<dbReference type="CDD" id="cd02870">
    <property type="entry name" value="PseudoU_synth_RsuA_like"/>
    <property type="match status" value="1"/>
</dbReference>
<dbReference type="PROSITE" id="PS50889">
    <property type="entry name" value="S4"/>
    <property type="match status" value="1"/>
</dbReference>
<reference evidence="7" key="1">
    <citation type="submission" date="2015-05" db="EMBL/GenBank/DDBJ databases">
        <title>Draft genome sequence of 'Candidatus Phytoplasma Pruni' strain CX, a plant pathogenic bacterium.</title>
        <authorList>
            <person name="Lee I.-M."/>
            <person name="Bottner-Parker K.D."/>
            <person name="Shao J."/>
            <person name="Gundersen-Rindal D.E."/>
            <person name="Zhao Y."/>
            <person name="Davis R.E."/>
        </authorList>
    </citation>
    <scope>NUCLEOTIDE SEQUENCE [LARGE SCALE GENOMIC DNA]</scope>
    <source>
        <strain evidence="7">CX</strain>
    </source>
</reference>
<sequence>MERIQKILANSNITSRRKAELLILAKRVKVNGKIVTTLGAKASPKDVILVDDKPIQKAPYLYFLLHKPSGYITSVQDDKKRPIVLDLIKEEHQQRLYPVGRLDFKTEGLLIITNDGELTHKLTHPSSLVPKEYHVQINHFLTSSELKKLKKGIIIDHNYLSIPQEVHLLKQTKKPLPSTWLSITIFEGKNRQIRKMMEEMGFEVLKLKRYRYDFLTLDHLPKGKYRSLTRTEVKQLLREN</sequence>
<evidence type="ECO:0000256" key="3">
    <source>
        <dbReference type="PROSITE-ProRule" id="PRU00182"/>
    </source>
</evidence>
<dbReference type="GO" id="GO:0000455">
    <property type="term" value="P:enzyme-directed rRNA pseudouridine synthesis"/>
    <property type="evidence" value="ECO:0007669"/>
    <property type="project" value="UniProtKB-ARBA"/>
</dbReference>
<dbReference type="InterPro" id="IPR018496">
    <property type="entry name" value="PsdUridine_synth_RsuA/RluB_CS"/>
</dbReference>
<dbReference type="Proteomes" id="UP000037386">
    <property type="component" value="Unassembled WGS sequence"/>
</dbReference>
<keyword evidence="2 4" id="KW-0413">Isomerase</keyword>
<accession>A0A0M1N0M4</accession>
<dbReference type="PANTHER" id="PTHR47683:SF2">
    <property type="entry name" value="RNA-BINDING S4 DOMAIN-CONTAINING PROTEIN"/>
    <property type="match status" value="1"/>
</dbReference>
<evidence type="ECO:0000313" key="7">
    <source>
        <dbReference type="Proteomes" id="UP000037386"/>
    </source>
</evidence>
<dbReference type="Gene3D" id="3.10.290.10">
    <property type="entry name" value="RNA-binding S4 domain"/>
    <property type="match status" value="1"/>
</dbReference>
<evidence type="ECO:0000256" key="4">
    <source>
        <dbReference type="RuleBase" id="RU003887"/>
    </source>
</evidence>
<dbReference type="SUPFAM" id="SSF55174">
    <property type="entry name" value="Alpha-L RNA-binding motif"/>
    <property type="match status" value="1"/>
</dbReference>
<dbReference type="Pfam" id="PF01479">
    <property type="entry name" value="S4"/>
    <property type="match status" value="1"/>
</dbReference>
<dbReference type="SUPFAM" id="SSF55120">
    <property type="entry name" value="Pseudouridine synthase"/>
    <property type="match status" value="1"/>
</dbReference>
<evidence type="ECO:0000313" key="6">
    <source>
        <dbReference type="EMBL" id="KOR75713.1"/>
    </source>
</evidence>
<dbReference type="EMBL" id="LHCF01000001">
    <property type="protein sequence ID" value="KOR75713.1"/>
    <property type="molecule type" value="Genomic_DNA"/>
</dbReference>
<dbReference type="NCBIfam" id="TIGR00093">
    <property type="entry name" value="pseudouridine synthase"/>
    <property type="match status" value="1"/>
</dbReference>
<dbReference type="InterPro" id="IPR020094">
    <property type="entry name" value="TruA/RsuA/RluB/E/F_N"/>
</dbReference>
<dbReference type="GO" id="GO:0120159">
    <property type="term" value="F:rRNA pseudouridine synthase activity"/>
    <property type="evidence" value="ECO:0007669"/>
    <property type="project" value="UniProtKB-ARBA"/>
</dbReference>
<dbReference type="Pfam" id="PF00849">
    <property type="entry name" value="PseudoU_synth_2"/>
    <property type="match status" value="1"/>
</dbReference>
<dbReference type="InterPro" id="IPR042092">
    <property type="entry name" value="PsdUridine_s_RsuA/RluB/E/F_cat"/>
</dbReference>
<keyword evidence="3" id="KW-0694">RNA-binding</keyword>
<dbReference type="PATRIC" id="fig|479893.3.peg.48"/>
<evidence type="ECO:0000256" key="1">
    <source>
        <dbReference type="ARBA" id="ARBA00008348"/>
    </source>
</evidence>
<dbReference type="InterPro" id="IPR002942">
    <property type="entry name" value="S4_RNA-bd"/>
</dbReference>
<name>A0A0M1N0M4_9MOLU</name>
<evidence type="ECO:0000259" key="5">
    <source>
        <dbReference type="SMART" id="SM00363"/>
    </source>
</evidence>
<gene>
    <name evidence="6" type="primary">rsuA</name>
    <name evidence="6" type="ORF">CPX_001273</name>
</gene>
<dbReference type="Gene3D" id="3.30.70.580">
    <property type="entry name" value="Pseudouridine synthase I, catalytic domain, N-terminal subdomain"/>
    <property type="match status" value="1"/>
</dbReference>
<evidence type="ECO:0000256" key="2">
    <source>
        <dbReference type="ARBA" id="ARBA00023235"/>
    </source>
</evidence>
<comment type="caution">
    <text evidence="6">The sequence shown here is derived from an EMBL/GenBank/DDBJ whole genome shotgun (WGS) entry which is preliminary data.</text>
</comment>
<dbReference type="OrthoDB" id="9807213at2"/>
<dbReference type="Gene3D" id="3.30.70.1560">
    <property type="entry name" value="Alpha-L RNA-binding motif"/>
    <property type="match status" value="1"/>
</dbReference>
<dbReference type="InterPro" id="IPR006145">
    <property type="entry name" value="PsdUridine_synth_RsuA/RluA"/>
</dbReference>
<dbReference type="InterPro" id="IPR020103">
    <property type="entry name" value="PsdUridine_synth_cat_dom_sf"/>
</dbReference>
<protein>
    <recommendedName>
        <fullName evidence="4">Pseudouridine synthase</fullName>
        <ecNumber evidence="4">5.4.99.-</ecNumber>
    </recommendedName>
</protein>
<dbReference type="PROSITE" id="PS01149">
    <property type="entry name" value="PSI_RSU"/>
    <property type="match status" value="1"/>
</dbReference>
<dbReference type="STRING" id="479893.CPX_001273"/>
<dbReference type="AlphaFoldDB" id="A0A0M1N0M4"/>
<dbReference type="GO" id="GO:0003723">
    <property type="term" value="F:RNA binding"/>
    <property type="evidence" value="ECO:0007669"/>
    <property type="project" value="UniProtKB-KW"/>
</dbReference>
<dbReference type="InterPro" id="IPR036986">
    <property type="entry name" value="S4_RNA-bd_sf"/>
</dbReference>
<feature type="domain" description="RNA-binding S4" evidence="5">
    <location>
        <begin position="2"/>
        <end position="61"/>
    </location>
</feature>
<dbReference type="InterPro" id="IPR000748">
    <property type="entry name" value="PsdUridine_synth_RsuA/RluB/E/F"/>
</dbReference>
<dbReference type="InterPro" id="IPR050343">
    <property type="entry name" value="RsuA_PseudoU_synthase"/>
</dbReference>